<keyword evidence="5" id="KW-1015">Disulfide bond</keyword>
<evidence type="ECO:0000313" key="10">
    <source>
        <dbReference type="EMBL" id="TDG13572.1"/>
    </source>
</evidence>
<keyword evidence="11" id="KW-1185">Reference proteome</keyword>
<dbReference type="PANTHER" id="PTHR35272">
    <property type="entry name" value="THIOL:DISULFIDE INTERCHANGE PROTEIN DSBC-RELATED"/>
    <property type="match status" value="1"/>
</dbReference>
<reference evidence="10 11" key="1">
    <citation type="submission" date="2019-03" db="EMBL/GenBank/DDBJ databases">
        <title>Seongchinamella monodicae gen. nov., sp. nov., a novel member of the Gammaproteobacteria isolated from a tidal mudflat of beach.</title>
        <authorList>
            <person name="Yang H.G."/>
            <person name="Kang J.W."/>
            <person name="Lee S.D."/>
        </authorList>
    </citation>
    <scope>NUCLEOTIDE SEQUENCE [LARGE SCALE GENOMIC DNA]</scope>
    <source>
        <strain evidence="10 11">GH4-78</strain>
    </source>
</reference>
<dbReference type="CDD" id="cd03020">
    <property type="entry name" value="DsbA_DsbC_DsbG"/>
    <property type="match status" value="1"/>
</dbReference>
<dbReference type="SUPFAM" id="SSF54423">
    <property type="entry name" value="DsbC/DsbG N-terminal domain-like"/>
    <property type="match status" value="1"/>
</dbReference>
<dbReference type="GO" id="GO:0042597">
    <property type="term" value="C:periplasmic space"/>
    <property type="evidence" value="ECO:0007669"/>
    <property type="project" value="UniProtKB-SubCell"/>
</dbReference>
<evidence type="ECO:0000259" key="8">
    <source>
        <dbReference type="Pfam" id="PF10411"/>
    </source>
</evidence>
<dbReference type="InterPro" id="IPR009094">
    <property type="entry name" value="DiS-bond_isomerase_DsbC/G_N_sf"/>
</dbReference>
<dbReference type="Pfam" id="PF10411">
    <property type="entry name" value="DsbC_N"/>
    <property type="match status" value="1"/>
</dbReference>
<evidence type="ECO:0000256" key="2">
    <source>
        <dbReference type="ARBA" id="ARBA00009813"/>
    </source>
</evidence>
<organism evidence="10 11">
    <name type="scientific">Seongchinamella unica</name>
    <dbReference type="NCBI Taxonomy" id="2547392"/>
    <lineage>
        <taxon>Bacteria</taxon>
        <taxon>Pseudomonadati</taxon>
        <taxon>Pseudomonadota</taxon>
        <taxon>Gammaproteobacteria</taxon>
        <taxon>Cellvibrionales</taxon>
        <taxon>Halieaceae</taxon>
        <taxon>Seongchinamella</taxon>
    </lineage>
</organism>
<evidence type="ECO:0000313" key="11">
    <source>
        <dbReference type="Proteomes" id="UP000295554"/>
    </source>
</evidence>
<dbReference type="EMBL" id="SMSE01000002">
    <property type="protein sequence ID" value="TDG13572.1"/>
    <property type="molecule type" value="Genomic_DNA"/>
</dbReference>
<feature type="domain" description="Disulphide bond isomerase DsbC/G N-terminal" evidence="8">
    <location>
        <begin position="27"/>
        <end position="97"/>
    </location>
</feature>
<evidence type="ECO:0000256" key="6">
    <source>
        <dbReference type="ARBA" id="ARBA00023284"/>
    </source>
</evidence>
<dbReference type="InterPro" id="IPR036249">
    <property type="entry name" value="Thioredoxin-like_sf"/>
</dbReference>
<keyword evidence="4 7" id="KW-0574">Periplasm</keyword>
<evidence type="ECO:0000256" key="4">
    <source>
        <dbReference type="ARBA" id="ARBA00022764"/>
    </source>
</evidence>
<dbReference type="PANTHER" id="PTHR35272:SF3">
    <property type="entry name" value="THIOL:DISULFIDE INTERCHANGE PROTEIN DSBC"/>
    <property type="match status" value="1"/>
</dbReference>
<comment type="similarity">
    <text evidence="2 7">Belongs to the thioredoxin family. DsbC subfamily.</text>
</comment>
<dbReference type="Gene3D" id="3.10.450.70">
    <property type="entry name" value="Disulphide bond isomerase, DsbC/G, N-terminal"/>
    <property type="match status" value="1"/>
</dbReference>
<comment type="function">
    <text evidence="7">Required for disulfide bond formation in some periplasmic proteins. Acts by transferring its disulfide bond to other proteins and is reduced in the process.</text>
</comment>
<feature type="domain" description="Thioredoxin-like fold" evidence="9">
    <location>
        <begin position="121"/>
        <end position="242"/>
    </location>
</feature>
<dbReference type="RefSeq" id="WP_133211674.1">
    <property type="nucleotide sequence ID" value="NZ_SMSE01000002.1"/>
</dbReference>
<keyword evidence="3 7" id="KW-0732">Signal</keyword>
<name>A0A4R5LRS9_9GAMM</name>
<evidence type="ECO:0000256" key="3">
    <source>
        <dbReference type="ARBA" id="ARBA00022729"/>
    </source>
</evidence>
<proteinExistence type="inferred from homology"/>
<gene>
    <name evidence="10" type="ORF">E2F43_08560</name>
</gene>
<comment type="caution">
    <text evidence="10">The sequence shown here is derived from an EMBL/GenBank/DDBJ whole genome shotgun (WGS) entry which is preliminary data.</text>
</comment>
<dbReference type="OrthoDB" id="12976at2"/>
<feature type="chain" id="PRO_5021037729" description="Thiol:disulfide interchange protein" evidence="7">
    <location>
        <begin position="24"/>
        <end position="249"/>
    </location>
</feature>
<dbReference type="AlphaFoldDB" id="A0A4R5LRS9"/>
<keyword evidence="6 7" id="KW-0676">Redox-active center</keyword>
<feature type="signal peptide" evidence="7">
    <location>
        <begin position="1"/>
        <end position="23"/>
    </location>
</feature>
<protein>
    <recommendedName>
        <fullName evidence="7">Thiol:disulfide interchange protein</fullName>
    </recommendedName>
</protein>
<dbReference type="Proteomes" id="UP000295554">
    <property type="component" value="Unassembled WGS sequence"/>
</dbReference>
<comment type="subcellular location">
    <subcellularLocation>
        <location evidence="1 7">Periplasm</location>
    </subcellularLocation>
</comment>
<dbReference type="Gene3D" id="3.40.30.10">
    <property type="entry name" value="Glutaredoxin"/>
    <property type="match status" value="1"/>
</dbReference>
<dbReference type="InterPro" id="IPR033954">
    <property type="entry name" value="DiS-bond_Isoase_DsbC/G"/>
</dbReference>
<evidence type="ECO:0000256" key="5">
    <source>
        <dbReference type="ARBA" id="ARBA00023157"/>
    </source>
</evidence>
<evidence type="ECO:0000256" key="1">
    <source>
        <dbReference type="ARBA" id="ARBA00004418"/>
    </source>
</evidence>
<dbReference type="SUPFAM" id="SSF52833">
    <property type="entry name" value="Thioredoxin-like"/>
    <property type="match status" value="1"/>
</dbReference>
<dbReference type="Pfam" id="PF13098">
    <property type="entry name" value="Thioredoxin_2"/>
    <property type="match status" value="1"/>
</dbReference>
<dbReference type="InterPro" id="IPR051470">
    <property type="entry name" value="Thiol:disulfide_interchange"/>
</dbReference>
<evidence type="ECO:0000259" key="9">
    <source>
        <dbReference type="Pfam" id="PF13098"/>
    </source>
</evidence>
<sequence length="249" mass="27274">MLTRIHRNVTALMLLALAALAQAGEPVDKAIIDKLSDALNSPAMGLKVATVEASEIPGMYAVQFESGPLVYATEDGGYFILGDLFQVSNGQYVNLAEKRRDGERLAQLEALDTEDMIIFPAEGETRAHITVFTDVTCFYCQKLHKEVPELNRRGVEVRYLAYPRSGVDSAGYRQLVGAWCADNPQDTLTRLKNKEAVPVTQCDDNPVQAQYQLGQQMGVRGTPAMVTESGQMIPGYQSADQLMVTLGLN</sequence>
<accession>A0A4R5LRS9</accession>
<dbReference type="InterPro" id="IPR018950">
    <property type="entry name" value="DiS-bond_isomerase_DsbC/G_N"/>
</dbReference>
<evidence type="ECO:0000256" key="7">
    <source>
        <dbReference type="RuleBase" id="RU364038"/>
    </source>
</evidence>
<dbReference type="InterPro" id="IPR012336">
    <property type="entry name" value="Thioredoxin-like_fold"/>
</dbReference>